<dbReference type="PROSITE" id="PS01035">
    <property type="entry name" value="PTS_EIIB_TYPE_1_CYS"/>
    <property type="match status" value="1"/>
</dbReference>
<dbReference type="Proteomes" id="UP000199695">
    <property type="component" value="Unassembled WGS sequence"/>
</dbReference>
<dbReference type="GO" id="GO:0005886">
    <property type="term" value="C:plasma membrane"/>
    <property type="evidence" value="ECO:0007669"/>
    <property type="project" value="UniProtKB-SubCell"/>
</dbReference>
<evidence type="ECO:0000313" key="15">
    <source>
        <dbReference type="EMBL" id="SEM82047.1"/>
    </source>
</evidence>
<dbReference type="STRING" id="1173111.SAMN05444955_102179"/>
<feature type="active site" description="Phosphocysteine intermediate; for EIIB activity" evidence="11">
    <location>
        <position position="28"/>
    </location>
</feature>
<dbReference type="Gene3D" id="3.30.1360.60">
    <property type="entry name" value="Glucose permease domain IIB"/>
    <property type="match status" value="1"/>
</dbReference>
<reference evidence="15 16" key="1">
    <citation type="submission" date="2016-10" db="EMBL/GenBank/DDBJ databases">
        <authorList>
            <person name="de Groot N.N."/>
        </authorList>
    </citation>
    <scope>NUCLEOTIDE SEQUENCE [LARGE SCALE GENOMIC DNA]</scope>
    <source>
        <strain evidence="15 16">DSM 46701</strain>
    </source>
</reference>
<keyword evidence="6" id="KW-0598">Phosphotransferase system</keyword>
<feature type="transmembrane region" description="Helical" evidence="12">
    <location>
        <begin position="149"/>
        <end position="170"/>
    </location>
</feature>
<keyword evidence="7 12" id="KW-0812">Transmembrane</keyword>
<evidence type="ECO:0000256" key="8">
    <source>
        <dbReference type="ARBA" id="ARBA00022777"/>
    </source>
</evidence>
<dbReference type="RefSeq" id="WP_089965111.1">
    <property type="nucleotide sequence ID" value="NZ_FOCQ01000002.1"/>
</dbReference>
<comment type="subcellular location">
    <subcellularLocation>
        <location evidence="1">Cell membrane</location>
        <topology evidence="1">Multi-pass membrane protein</topology>
    </subcellularLocation>
</comment>
<name>A0A1H8BJI1_9BACL</name>
<feature type="transmembrane region" description="Helical" evidence="12">
    <location>
        <begin position="378"/>
        <end position="411"/>
    </location>
</feature>
<organism evidence="15 16">
    <name type="scientific">Lihuaxuella thermophila</name>
    <dbReference type="NCBI Taxonomy" id="1173111"/>
    <lineage>
        <taxon>Bacteria</taxon>
        <taxon>Bacillati</taxon>
        <taxon>Bacillota</taxon>
        <taxon>Bacilli</taxon>
        <taxon>Bacillales</taxon>
        <taxon>Thermoactinomycetaceae</taxon>
        <taxon>Lihuaxuella</taxon>
    </lineage>
</organism>
<dbReference type="GO" id="GO:0009401">
    <property type="term" value="P:phosphoenolpyruvate-dependent sugar phosphotransferase system"/>
    <property type="evidence" value="ECO:0007669"/>
    <property type="project" value="UniProtKB-KW"/>
</dbReference>
<proteinExistence type="predicted"/>
<dbReference type="InterPro" id="IPR018113">
    <property type="entry name" value="PTrfase_EIIB_Cys"/>
</dbReference>
<keyword evidence="4" id="KW-0762">Sugar transport</keyword>
<dbReference type="EMBL" id="FOCQ01000002">
    <property type="protein sequence ID" value="SEM82047.1"/>
    <property type="molecule type" value="Genomic_DNA"/>
</dbReference>
<feature type="transmembrane region" description="Helical" evidence="12">
    <location>
        <begin position="177"/>
        <end position="195"/>
    </location>
</feature>
<dbReference type="SUPFAM" id="SSF55604">
    <property type="entry name" value="Glucose permease domain IIB"/>
    <property type="match status" value="1"/>
</dbReference>
<dbReference type="InterPro" id="IPR036878">
    <property type="entry name" value="Glu_permease_IIB"/>
</dbReference>
<dbReference type="AlphaFoldDB" id="A0A1H8BJI1"/>
<dbReference type="OrthoDB" id="9769191at2"/>
<evidence type="ECO:0000256" key="7">
    <source>
        <dbReference type="ARBA" id="ARBA00022692"/>
    </source>
</evidence>
<feature type="transmembrane region" description="Helical" evidence="12">
    <location>
        <begin position="418"/>
        <end position="439"/>
    </location>
</feature>
<dbReference type="CDD" id="cd00212">
    <property type="entry name" value="PTS_IIB_glc"/>
    <property type="match status" value="1"/>
</dbReference>
<keyword evidence="5" id="KW-0808">Transferase</keyword>
<feature type="transmembrane region" description="Helical" evidence="12">
    <location>
        <begin position="207"/>
        <end position="224"/>
    </location>
</feature>
<gene>
    <name evidence="15" type="ORF">SAMN05444955_102179</name>
</gene>
<dbReference type="InterPro" id="IPR013013">
    <property type="entry name" value="PTS_EIIC_1"/>
</dbReference>
<feature type="transmembrane region" description="Helical" evidence="12">
    <location>
        <begin position="353"/>
        <end position="372"/>
    </location>
</feature>
<dbReference type="InterPro" id="IPR050558">
    <property type="entry name" value="PTS_Sugar-Specific_Components"/>
</dbReference>
<dbReference type="Pfam" id="PF00367">
    <property type="entry name" value="PTS_EIIB"/>
    <property type="match status" value="1"/>
</dbReference>
<evidence type="ECO:0000313" key="16">
    <source>
        <dbReference type="Proteomes" id="UP000199695"/>
    </source>
</evidence>
<accession>A0A1H8BJI1</accession>
<feature type="domain" description="PTS EIIC type-1" evidence="14">
    <location>
        <begin position="110"/>
        <end position="455"/>
    </location>
</feature>
<evidence type="ECO:0000256" key="2">
    <source>
        <dbReference type="ARBA" id="ARBA00022448"/>
    </source>
</evidence>
<evidence type="ECO:0000256" key="3">
    <source>
        <dbReference type="ARBA" id="ARBA00022475"/>
    </source>
</evidence>
<evidence type="ECO:0000259" key="13">
    <source>
        <dbReference type="PROSITE" id="PS51098"/>
    </source>
</evidence>
<keyword evidence="3" id="KW-1003">Cell membrane</keyword>
<sequence length="459" mass="48138">MGQKEISLAESILPLLGGSENISSLGHCMTRLRVTVKDRSLIQLDELKALSGVMGVVEASGQYQIILGPGTVTQVAEHLAKVTGQRAEAVEDPQAATADLNRSRVKLFLRKLANIFVPLIPAIVAGGMIMGLTNVIIFSFEEAVKGSVIIPILQAISKVIFAYLAVFVGINTAREFGGTPALGGVAGGLIILQDIEKINLFGEALTPGRGGLIGVLLAAWFISWTERNIRRFVPKAIDIIITPTLAVLVTGFVTYLALQPIGGWISDLITQGLTSLLNQGGALAGAVLAGTFLPLVMTGLHQGLTPIHLELLNQTQLDPLLPILAMAGAGQVGAAIAVYVKTKNRTLRNVIKGGLPVGILGIGEPLIFGVTLPLGRPFITACLGAAVGGAFQAVFNIASVAIGVSGLPLALLIQPGQILMYLLGVLISYAAGFVITYFFGFKEEMAKNFAPESREGIPV</sequence>
<dbReference type="FunFam" id="3.30.1360.60:FF:000001">
    <property type="entry name" value="PTS system glucose-specific IIBC component PtsG"/>
    <property type="match status" value="1"/>
</dbReference>
<feature type="transmembrane region" description="Helical" evidence="12">
    <location>
        <begin position="320"/>
        <end position="341"/>
    </location>
</feature>
<dbReference type="PANTHER" id="PTHR30175:SF3">
    <property type="entry name" value="PTS SYSTEM N-ACETYLMURAMIC ACID-SPECIFIC EIIBC COMPONENT"/>
    <property type="match status" value="1"/>
</dbReference>
<protein>
    <submittedName>
        <fullName evidence="15">PTS system, sucrose-specific IIC component</fullName>
    </submittedName>
</protein>
<feature type="transmembrane region" description="Helical" evidence="12">
    <location>
        <begin position="236"/>
        <end position="258"/>
    </location>
</feature>
<dbReference type="Pfam" id="PF02378">
    <property type="entry name" value="PTS_EIIC"/>
    <property type="match status" value="1"/>
</dbReference>
<evidence type="ECO:0000256" key="6">
    <source>
        <dbReference type="ARBA" id="ARBA00022683"/>
    </source>
</evidence>
<evidence type="ECO:0000256" key="12">
    <source>
        <dbReference type="SAM" id="Phobius"/>
    </source>
</evidence>
<dbReference type="PROSITE" id="PS51103">
    <property type="entry name" value="PTS_EIIC_TYPE_1"/>
    <property type="match status" value="1"/>
</dbReference>
<keyword evidence="8" id="KW-0418">Kinase</keyword>
<keyword evidence="9 12" id="KW-1133">Transmembrane helix</keyword>
<dbReference type="PANTHER" id="PTHR30175">
    <property type="entry name" value="PHOSPHOTRANSFERASE SYSTEM TRANSPORT PROTEIN"/>
    <property type="match status" value="1"/>
</dbReference>
<dbReference type="InterPro" id="IPR003352">
    <property type="entry name" value="PTS_EIIC"/>
</dbReference>
<feature type="domain" description="PTS EIIB type-1" evidence="13">
    <location>
        <begin position="6"/>
        <end position="89"/>
    </location>
</feature>
<keyword evidence="2" id="KW-0813">Transport</keyword>
<feature type="transmembrane region" description="Helical" evidence="12">
    <location>
        <begin position="112"/>
        <end position="137"/>
    </location>
</feature>
<evidence type="ECO:0000256" key="11">
    <source>
        <dbReference type="PROSITE-ProRule" id="PRU00421"/>
    </source>
</evidence>
<keyword evidence="16" id="KW-1185">Reference proteome</keyword>
<evidence type="ECO:0000256" key="1">
    <source>
        <dbReference type="ARBA" id="ARBA00004651"/>
    </source>
</evidence>
<evidence type="ECO:0000256" key="5">
    <source>
        <dbReference type="ARBA" id="ARBA00022679"/>
    </source>
</evidence>
<evidence type="ECO:0000256" key="9">
    <source>
        <dbReference type="ARBA" id="ARBA00022989"/>
    </source>
</evidence>
<dbReference type="InterPro" id="IPR001996">
    <property type="entry name" value="PTS_IIB_1"/>
</dbReference>
<dbReference type="GO" id="GO:0090588">
    <property type="term" value="F:protein-phosphocysteine-N-acetylmuramate phosphotransferase system transporter activity"/>
    <property type="evidence" value="ECO:0007669"/>
    <property type="project" value="TreeGrafter"/>
</dbReference>
<evidence type="ECO:0000256" key="4">
    <source>
        <dbReference type="ARBA" id="ARBA00022597"/>
    </source>
</evidence>
<evidence type="ECO:0000259" key="14">
    <source>
        <dbReference type="PROSITE" id="PS51103"/>
    </source>
</evidence>
<evidence type="ECO:0000256" key="10">
    <source>
        <dbReference type="ARBA" id="ARBA00023136"/>
    </source>
</evidence>
<keyword evidence="10 12" id="KW-0472">Membrane</keyword>
<dbReference type="PROSITE" id="PS51098">
    <property type="entry name" value="PTS_EIIB_TYPE_1"/>
    <property type="match status" value="1"/>
</dbReference>
<dbReference type="GO" id="GO:0008982">
    <property type="term" value="F:protein-N(PI)-phosphohistidine-sugar phosphotransferase activity"/>
    <property type="evidence" value="ECO:0007669"/>
    <property type="project" value="InterPro"/>
</dbReference>
<dbReference type="GO" id="GO:0016301">
    <property type="term" value="F:kinase activity"/>
    <property type="evidence" value="ECO:0007669"/>
    <property type="project" value="UniProtKB-KW"/>
</dbReference>